<dbReference type="InterPro" id="IPR000447">
    <property type="entry name" value="G3P_DH_FAD-dep"/>
</dbReference>
<dbReference type="Gene3D" id="1.10.8.870">
    <property type="entry name" value="Alpha-glycerophosphate oxidase, cap domain"/>
    <property type="match status" value="1"/>
</dbReference>
<gene>
    <name evidence="9" type="ORF">CSC94_02735</name>
</gene>
<evidence type="ECO:0000259" key="7">
    <source>
        <dbReference type="Pfam" id="PF01266"/>
    </source>
</evidence>
<dbReference type="GO" id="GO:0004368">
    <property type="term" value="F:glycerol-3-phosphate dehydrogenase (quinone) activity"/>
    <property type="evidence" value="ECO:0007669"/>
    <property type="project" value="UniProtKB-EC"/>
</dbReference>
<keyword evidence="3 6" id="KW-0285">Flavoprotein</keyword>
<dbReference type="PRINTS" id="PR01001">
    <property type="entry name" value="FADG3PDH"/>
</dbReference>
<keyword evidence="10" id="KW-1185">Reference proteome</keyword>
<keyword evidence="5 6" id="KW-0560">Oxidoreductase</keyword>
<comment type="caution">
    <text evidence="9">The sequence shown here is derived from an EMBL/GenBank/DDBJ whole genome shotgun (WGS) entry which is preliminary data.</text>
</comment>
<dbReference type="GO" id="GO:0046168">
    <property type="term" value="P:glycerol-3-phosphate catabolic process"/>
    <property type="evidence" value="ECO:0007669"/>
    <property type="project" value="TreeGrafter"/>
</dbReference>
<dbReference type="EMBL" id="PDVP01000001">
    <property type="protein sequence ID" value="PHP68921.1"/>
    <property type="molecule type" value="Genomic_DNA"/>
</dbReference>
<reference evidence="9 10" key="1">
    <citation type="submission" date="2017-10" db="EMBL/GenBank/DDBJ databases">
        <title>Sedimentibacterium mangrovi gen. nov., sp. nov., a novel member of family Phyllobacteriacea isolated from mangrove sediment.</title>
        <authorList>
            <person name="Liao H."/>
            <person name="Tian Y."/>
        </authorList>
    </citation>
    <scope>NUCLEOTIDE SEQUENCE [LARGE SCALE GENOMIC DNA]</scope>
    <source>
        <strain evidence="9 10">X9-2-2</strain>
    </source>
</reference>
<accession>A0A2G1QTW7</accession>
<comment type="similarity">
    <text evidence="2 6">Belongs to the FAD-dependent glycerol-3-phosphate dehydrogenase family.</text>
</comment>
<dbReference type="Pfam" id="PF16901">
    <property type="entry name" value="DAO_C"/>
    <property type="match status" value="1"/>
</dbReference>
<dbReference type="NCBIfam" id="NF009906">
    <property type="entry name" value="PRK13369.1"/>
    <property type="match status" value="1"/>
</dbReference>
<dbReference type="PROSITE" id="PS00977">
    <property type="entry name" value="FAD_G3PDH_1"/>
    <property type="match status" value="1"/>
</dbReference>
<dbReference type="EC" id="1.1.5.3" evidence="6"/>
<protein>
    <recommendedName>
        <fullName evidence="6">Glycerol-3-phosphate dehydrogenase</fullName>
        <ecNumber evidence="6">1.1.5.3</ecNumber>
    </recommendedName>
</protein>
<evidence type="ECO:0000256" key="5">
    <source>
        <dbReference type="ARBA" id="ARBA00023002"/>
    </source>
</evidence>
<dbReference type="Gene3D" id="3.30.9.10">
    <property type="entry name" value="D-Amino Acid Oxidase, subunit A, domain 2"/>
    <property type="match status" value="1"/>
</dbReference>
<dbReference type="InterPro" id="IPR036188">
    <property type="entry name" value="FAD/NAD-bd_sf"/>
</dbReference>
<evidence type="ECO:0000313" key="10">
    <source>
        <dbReference type="Proteomes" id="UP000221168"/>
    </source>
</evidence>
<dbReference type="SUPFAM" id="SSF51905">
    <property type="entry name" value="FAD/NAD(P)-binding domain"/>
    <property type="match status" value="1"/>
</dbReference>
<dbReference type="GO" id="GO:0009331">
    <property type="term" value="C:glycerol-3-phosphate dehydrogenase (FAD) complex"/>
    <property type="evidence" value="ECO:0007669"/>
    <property type="project" value="UniProtKB-UniRule"/>
</dbReference>
<dbReference type="RefSeq" id="WP_099303466.1">
    <property type="nucleotide sequence ID" value="NZ_PDVP01000001.1"/>
</dbReference>
<dbReference type="InterPro" id="IPR031656">
    <property type="entry name" value="DAO_C"/>
</dbReference>
<evidence type="ECO:0000256" key="1">
    <source>
        <dbReference type="ARBA" id="ARBA00001974"/>
    </source>
</evidence>
<dbReference type="NCBIfam" id="NF008899">
    <property type="entry name" value="PRK12266.1"/>
    <property type="match status" value="1"/>
</dbReference>
<dbReference type="PROSITE" id="PS00978">
    <property type="entry name" value="FAD_G3PDH_2"/>
    <property type="match status" value="1"/>
</dbReference>
<feature type="domain" description="Alpha-glycerophosphate oxidase C-terminal" evidence="8">
    <location>
        <begin position="408"/>
        <end position="513"/>
    </location>
</feature>
<dbReference type="OrthoDB" id="9766796at2"/>
<keyword evidence="4" id="KW-0274">FAD</keyword>
<evidence type="ECO:0000259" key="8">
    <source>
        <dbReference type="Pfam" id="PF16901"/>
    </source>
</evidence>
<evidence type="ECO:0000256" key="3">
    <source>
        <dbReference type="ARBA" id="ARBA00022630"/>
    </source>
</evidence>
<dbReference type="Gene3D" id="6.10.250.1890">
    <property type="match status" value="1"/>
</dbReference>
<dbReference type="PANTHER" id="PTHR11985">
    <property type="entry name" value="GLYCEROL-3-PHOSPHATE DEHYDROGENASE"/>
    <property type="match status" value="1"/>
</dbReference>
<evidence type="ECO:0000256" key="6">
    <source>
        <dbReference type="RuleBase" id="RU361217"/>
    </source>
</evidence>
<dbReference type="AlphaFoldDB" id="A0A2G1QTW7"/>
<dbReference type="InterPro" id="IPR038299">
    <property type="entry name" value="DAO_C_sf"/>
</dbReference>
<dbReference type="PANTHER" id="PTHR11985:SF15">
    <property type="entry name" value="GLYCEROL-3-PHOSPHATE DEHYDROGENASE, MITOCHONDRIAL"/>
    <property type="match status" value="1"/>
</dbReference>
<dbReference type="Pfam" id="PF01266">
    <property type="entry name" value="DAO"/>
    <property type="match status" value="1"/>
</dbReference>
<proteinExistence type="inferred from homology"/>
<sequence length="527" mass="58682">MTSEQKRIYDLFIVGGGINGCGIARDAQGRGYSVALAERDDLASATSSASTKLFHGGLRYLEYFEFRLVREALVEREVLLTNMPHISWPMRFVLPLHSAMRFESTTPTSRLLTAIMPWMKGRRPAWLIRLGLFLYDHLGGRRILPGTRRIDLDKDPAGLPLDSRFTRAFEYSDCWVEDSRLVVLNARDAAARGASIMTRSTVVSAEPEDGLWRVTVDTPEGRRSMRARMLVNAAGPWVEDVARGRLHLNLTEKVRLVRGSHIVTRKLYDHDRAYFFQGTDGRIIFAIPYEEDFTLIGTTDAEHDGAAVKPVCSDSEADYLCAFASRYFRQPVTRADILWSYSGVRPLYDDGASSATAATRDYVLKSDRLNGTPYLNVFGGKITTYRKLAESALEKIDQGLSRATRPWTHAAPLAGGDFAVAERGALVAELEAMLPFMDAQTVRRLFRQYGTQCQAVFGGAASWADLGGEIAPGVSARELDWAAENEWVRTAQDFVWRRSKLGLRLSAADVAAIDRHLASRTVALESA</sequence>
<feature type="domain" description="FAD dependent oxidoreductase" evidence="7">
    <location>
        <begin position="10"/>
        <end position="355"/>
    </location>
</feature>
<dbReference type="Gene3D" id="3.50.50.60">
    <property type="entry name" value="FAD/NAD(P)-binding domain"/>
    <property type="match status" value="1"/>
</dbReference>
<organism evidence="9 10">
    <name type="scientific">Zhengella mangrovi</name>
    <dbReference type="NCBI Taxonomy" id="1982044"/>
    <lineage>
        <taxon>Bacteria</taxon>
        <taxon>Pseudomonadati</taxon>
        <taxon>Pseudomonadota</taxon>
        <taxon>Alphaproteobacteria</taxon>
        <taxon>Hyphomicrobiales</taxon>
        <taxon>Notoacmeibacteraceae</taxon>
        <taxon>Zhengella</taxon>
    </lineage>
</organism>
<comment type="cofactor">
    <cofactor evidence="1 6">
        <name>FAD</name>
        <dbReference type="ChEBI" id="CHEBI:57692"/>
    </cofactor>
</comment>
<dbReference type="Proteomes" id="UP000221168">
    <property type="component" value="Unassembled WGS sequence"/>
</dbReference>
<comment type="catalytic activity">
    <reaction evidence="6">
        <text>a quinone + sn-glycerol 3-phosphate = dihydroxyacetone phosphate + a quinol</text>
        <dbReference type="Rhea" id="RHEA:18977"/>
        <dbReference type="ChEBI" id="CHEBI:24646"/>
        <dbReference type="ChEBI" id="CHEBI:57597"/>
        <dbReference type="ChEBI" id="CHEBI:57642"/>
        <dbReference type="ChEBI" id="CHEBI:132124"/>
        <dbReference type="EC" id="1.1.5.3"/>
    </reaction>
</comment>
<evidence type="ECO:0000256" key="4">
    <source>
        <dbReference type="ARBA" id="ARBA00022827"/>
    </source>
</evidence>
<evidence type="ECO:0000313" key="9">
    <source>
        <dbReference type="EMBL" id="PHP68921.1"/>
    </source>
</evidence>
<dbReference type="InterPro" id="IPR006076">
    <property type="entry name" value="FAD-dep_OxRdtase"/>
</dbReference>
<evidence type="ECO:0000256" key="2">
    <source>
        <dbReference type="ARBA" id="ARBA00007330"/>
    </source>
</evidence>
<name>A0A2G1QTW7_9HYPH</name>